<keyword evidence="4 8" id="KW-1133">Transmembrane helix</keyword>
<gene>
    <name evidence="12" type="ORF">BN2458_PEG0883</name>
    <name evidence="13" type="ORF">LS75_005845</name>
</gene>
<evidence type="ECO:0000256" key="5">
    <source>
        <dbReference type="ARBA" id="ARBA00023122"/>
    </source>
</evidence>
<evidence type="ECO:0000259" key="11">
    <source>
        <dbReference type="PROSITE" id="PS51846"/>
    </source>
</evidence>
<dbReference type="Pfam" id="PF00571">
    <property type="entry name" value="CBS"/>
    <property type="match status" value="2"/>
</dbReference>
<dbReference type="Gene3D" id="3.10.580.10">
    <property type="entry name" value="CBS-domain"/>
    <property type="match status" value="1"/>
</dbReference>
<reference evidence="13 14" key="1">
    <citation type="journal article" date="2014" name="Genome Announc.">
        <title>Draft genome sequences of eight enterohepatic helicobacter species isolated from both laboratory and wild rodents.</title>
        <authorList>
            <person name="Sheh A."/>
            <person name="Shen Z."/>
            <person name="Fox J.G."/>
        </authorList>
    </citation>
    <scope>NUCLEOTIDE SEQUENCE [LARGE SCALE GENOMIC DNA]</scope>
    <source>
        <strain evidence="13 14">MIT 98-6810</strain>
    </source>
</reference>
<keyword evidence="3" id="KW-0677">Repeat</keyword>
<keyword evidence="5 7" id="KW-0129">CBS domain</keyword>
<dbReference type="OrthoDB" id="9798188at2"/>
<dbReference type="PROSITE" id="PS51371">
    <property type="entry name" value="CBS"/>
    <property type="match status" value="2"/>
</dbReference>
<evidence type="ECO:0000313" key="14">
    <source>
        <dbReference type="Proteomes" id="UP000029925"/>
    </source>
</evidence>
<evidence type="ECO:0000256" key="6">
    <source>
        <dbReference type="ARBA" id="ARBA00023136"/>
    </source>
</evidence>
<evidence type="ECO:0000256" key="2">
    <source>
        <dbReference type="ARBA" id="ARBA00022692"/>
    </source>
</evidence>
<dbReference type="InterPro" id="IPR044751">
    <property type="entry name" value="Ion_transp-like_CBS"/>
</dbReference>
<feature type="transmembrane region" description="Helical" evidence="9">
    <location>
        <begin position="119"/>
        <end position="140"/>
    </location>
</feature>
<feature type="transmembrane region" description="Helical" evidence="9">
    <location>
        <begin position="49"/>
        <end position="68"/>
    </location>
</feature>
<name>A0A0S4PTX6_9HELI</name>
<proteinExistence type="predicted"/>
<evidence type="ECO:0000313" key="13">
    <source>
        <dbReference type="EMBL" id="TLD78506.1"/>
    </source>
</evidence>
<dbReference type="EMBL" id="JRPF02000005">
    <property type="protein sequence ID" value="TLD78506.1"/>
    <property type="molecule type" value="Genomic_DNA"/>
</dbReference>
<organism evidence="12 15">
    <name type="scientific">Helicobacter typhlonius</name>
    <dbReference type="NCBI Taxonomy" id="76936"/>
    <lineage>
        <taxon>Bacteria</taxon>
        <taxon>Pseudomonadati</taxon>
        <taxon>Campylobacterota</taxon>
        <taxon>Epsilonproteobacteria</taxon>
        <taxon>Campylobacterales</taxon>
        <taxon>Helicobacteraceae</taxon>
        <taxon>Helicobacter</taxon>
    </lineage>
</organism>
<comment type="subcellular location">
    <subcellularLocation>
        <location evidence="1">Membrane</location>
        <topology evidence="1">Multi-pass membrane protein</topology>
    </subcellularLocation>
</comment>
<dbReference type="PATRIC" id="fig|76936.10.peg.861"/>
<protein>
    <submittedName>
        <fullName evidence="13">DUF21 domain-containing protein</fullName>
    </submittedName>
    <submittedName>
        <fullName evidence="12">Magnesium and cobalt efflux protein CorC</fullName>
    </submittedName>
</protein>
<evidence type="ECO:0000256" key="9">
    <source>
        <dbReference type="SAM" id="Phobius"/>
    </source>
</evidence>
<dbReference type="PANTHER" id="PTHR22777">
    <property type="entry name" value="HEMOLYSIN-RELATED"/>
    <property type="match status" value="1"/>
</dbReference>
<reference evidence="12" key="2">
    <citation type="submission" date="2015-11" db="EMBL/GenBank/DDBJ databases">
        <authorList>
            <person name="Zhang Y."/>
            <person name="Guo Z."/>
        </authorList>
    </citation>
    <scope>NUCLEOTIDE SEQUENCE</scope>
    <source>
        <strain evidence="12">1</strain>
    </source>
</reference>
<feature type="domain" description="CNNM transmembrane" evidence="11">
    <location>
        <begin position="1"/>
        <end position="178"/>
    </location>
</feature>
<keyword evidence="6 8" id="KW-0472">Membrane</keyword>
<dbReference type="AlphaFoldDB" id="A0A0S4PTX6"/>
<dbReference type="KEGG" id="hty:BN2458_PEG0883"/>
<dbReference type="RefSeq" id="WP_052082134.1">
    <property type="nucleotide sequence ID" value="NZ_CAOMJD010000009.1"/>
</dbReference>
<dbReference type="Pfam" id="PF01595">
    <property type="entry name" value="CNNM"/>
    <property type="match status" value="1"/>
</dbReference>
<sequence length="384" mass="42978">MGLLITYFLFAICISFVCSVLEAVLFSVTPPFMESYPKIHPKGGRILRYLKANIDNAIGAILIVNLFANTVGAAGVGAQAVKIFGETWQGVVAFVMTISILYISEIVPKTIGATYWKSLILPASYAIMVLYMITLPLVYVSRIITHLFRNNATNQMSRDEVLAVMELGEKSGSINELEGDILESLIEQKSLSVQDIMTPKERIFALNEEMSIKEANKAIRDHKYSRIPLYRGAEGNICSLIYRKKILQAMLDKKKKKPLKHFASEIAFVDMNLTLFDLLKLFINKKEHLFVVIDKRKNLVGIVSLDDVISATLGVVYVPEQQSETQGVAENVPLDSKNVETSIENFEIMTKDADYTETNDIGAMENTEIELDSKDIKFSLAQKD</sequence>
<dbReference type="SMART" id="SM00116">
    <property type="entry name" value="CBS"/>
    <property type="match status" value="2"/>
</dbReference>
<evidence type="ECO:0000256" key="3">
    <source>
        <dbReference type="ARBA" id="ARBA00022737"/>
    </source>
</evidence>
<dbReference type="CDD" id="cd04590">
    <property type="entry name" value="CBS_pair_CorC_HlyC_assoc"/>
    <property type="match status" value="1"/>
</dbReference>
<dbReference type="Proteomes" id="UP000064525">
    <property type="component" value="Chromosome I"/>
</dbReference>
<dbReference type="InterPro" id="IPR000644">
    <property type="entry name" value="CBS_dom"/>
</dbReference>
<keyword evidence="14" id="KW-1185">Reference proteome</keyword>
<feature type="transmembrane region" description="Helical" evidence="9">
    <location>
        <begin position="88"/>
        <end position="107"/>
    </location>
</feature>
<evidence type="ECO:0000256" key="1">
    <source>
        <dbReference type="ARBA" id="ARBA00004141"/>
    </source>
</evidence>
<dbReference type="GO" id="GO:0005886">
    <property type="term" value="C:plasma membrane"/>
    <property type="evidence" value="ECO:0007669"/>
    <property type="project" value="TreeGrafter"/>
</dbReference>
<dbReference type="InterPro" id="IPR002550">
    <property type="entry name" value="CNNM"/>
</dbReference>
<feature type="domain" description="CBS" evidence="10">
    <location>
        <begin position="197"/>
        <end position="256"/>
    </location>
</feature>
<keyword evidence="2 8" id="KW-0812">Transmembrane</keyword>
<dbReference type="PANTHER" id="PTHR22777:SF4">
    <property type="entry name" value="UPF0053 PROTEIN SLL1254"/>
    <property type="match status" value="1"/>
</dbReference>
<dbReference type="PROSITE" id="PS51846">
    <property type="entry name" value="CNNM"/>
    <property type="match status" value="1"/>
</dbReference>
<reference evidence="15" key="3">
    <citation type="submission" date="2015-11" db="EMBL/GenBank/DDBJ databases">
        <authorList>
            <person name="Anvar S.Y."/>
        </authorList>
    </citation>
    <scope>NUCLEOTIDE SEQUENCE [LARGE SCALE GENOMIC DNA]</scope>
</reference>
<dbReference type="STRING" id="76936.BN2458_PEG0883"/>
<feature type="domain" description="CBS" evidence="10">
    <location>
        <begin position="262"/>
        <end position="324"/>
    </location>
</feature>
<evidence type="ECO:0000256" key="8">
    <source>
        <dbReference type="PROSITE-ProRule" id="PRU01193"/>
    </source>
</evidence>
<accession>A0A0S4PTX6</accession>
<evidence type="ECO:0000256" key="4">
    <source>
        <dbReference type="ARBA" id="ARBA00022989"/>
    </source>
</evidence>
<evidence type="ECO:0000313" key="15">
    <source>
        <dbReference type="Proteomes" id="UP000064525"/>
    </source>
</evidence>
<evidence type="ECO:0000313" key="12">
    <source>
        <dbReference type="EMBL" id="CUU39768.1"/>
    </source>
</evidence>
<dbReference type="Proteomes" id="UP000029925">
    <property type="component" value="Unassembled WGS sequence"/>
</dbReference>
<dbReference type="SUPFAM" id="SSF54631">
    <property type="entry name" value="CBS-domain pair"/>
    <property type="match status" value="1"/>
</dbReference>
<dbReference type="InterPro" id="IPR046342">
    <property type="entry name" value="CBS_dom_sf"/>
</dbReference>
<dbReference type="GeneID" id="78151124"/>
<evidence type="ECO:0000256" key="7">
    <source>
        <dbReference type="PROSITE-ProRule" id="PRU00703"/>
    </source>
</evidence>
<evidence type="ECO:0000259" key="10">
    <source>
        <dbReference type="PROSITE" id="PS51371"/>
    </source>
</evidence>
<dbReference type="EMBL" id="LN907858">
    <property type="protein sequence ID" value="CUU39768.1"/>
    <property type="molecule type" value="Genomic_DNA"/>
</dbReference>
<feature type="transmembrane region" description="Helical" evidence="9">
    <location>
        <begin position="6"/>
        <end position="28"/>
    </location>
</feature>